<dbReference type="PATRIC" id="fig|679200.3.peg.740"/>
<evidence type="ECO:0008006" key="3">
    <source>
        <dbReference type="Google" id="ProtNLM"/>
    </source>
</evidence>
<name>G5GGL2_9FIRM</name>
<proteinExistence type="predicted"/>
<keyword evidence="2" id="KW-1185">Reference proteome</keyword>
<evidence type="ECO:0000313" key="2">
    <source>
        <dbReference type="Proteomes" id="UP000003011"/>
    </source>
</evidence>
<dbReference type="EMBL" id="ACZL01000012">
    <property type="protein sequence ID" value="EHI56172.1"/>
    <property type="molecule type" value="Genomic_DNA"/>
</dbReference>
<dbReference type="Proteomes" id="UP000003011">
    <property type="component" value="Unassembled WGS sequence"/>
</dbReference>
<reference evidence="1 2" key="1">
    <citation type="submission" date="2011-08" db="EMBL/GenBank/DDBJ databases">
        <title>The Genome Sequence of Johnsonella ignava ATCC 51276.</title>
        <authorList>
            <consortium name="The Broad Institute Genome Sequencing Platform"/>
            <person name="Earl A."/>
            <person name="Ward D."/>
            <person name="Feldgarden M."/>
            <person name="Gevers D."/>
            <person name="Izard J."/>
            <person name="Blanton J.M."/>
            <person name="Baranova O.V."/>
            <person name="Dewhirst F.E."/>
            <person name="Young S.K."/>
            <person name="Zeng Q."/>
            <person name="Gargeya S."/>
            <person name="Fitzgerald M."/>
            <person name="Haas B."/>
            <person name="Abouelleil A."/>
            <person name="Alvarado L."/>
            <person name="Arachchi H.M."/>
            <person name="Berlin A."/>
            <person name="Brown A."/>
            <person name="Chapman S.B."/>
            <person name="Chen Z."/>
            <person name="Dunbar C."/>
            <person name="Freedman E."/>
            <person name="Gearin G."/>
            <person name="Gellesch M."/>
            <person name="Goldberg J."/>
            <person name="Griggs A."/>
            <person name="Gujja S."/>
            <person name="Heiman D."/>
            <person name="Howarth C."/>
            <person name="Larson L."/>
            <person name="Lui A."/>
            <person name="MacDonald P.J.P."/>
            <person name="Montmayeur A."/>
            <person name="Murphy C."/>
            <person name="Neiman D."/>
            <person name="Pearson M."/>
            <person name="Priest M."/>
            <person name="Roberts A."/>
            <person name="Saif S."/>
            <person name="Shea T."/>
            <person name="Shenoy N."/>
            <person name="Sisk P."/>
            <person name="Stolte C."/>
            <person name="Sykes S."/>
            <person name="Wortman J."/>
            <person name="Nusbaum C."/>
            <person name="Birren B."/>
        </authorList>
    </citation>
    <scope>NUCLEOTIDE SEQUENCE [LARGE SCALE GENOMIC DNA]</scope>
    <source>
        <strain evidence="1 2">ATCC 51276</strain>
    </source>
</reference>
<comment type="caution">
    <text evidence="1">The sequence shown here is derived from an EMBL/GenBank/DDBJ whole genome shotgun (WGS) entry which is preliminary data.</text>
</comment>
<gene>
    <name evidence="1" type="ORF">HMPREF9333_00702</name>
</gene>
<evidence type="ECO:0000313" key="1">
    <source>
        <dbReference type="EMBL" id="EHI56172.1"/>
    </source>
</evidence>
<dbReference type="STRING" id="679200.HMPREF9333_00702"/>
<accession>G5GGL2</accession>
<sequence length="636" mass="72725">MNLEALYELRTRLEDSAVAGIKLLAEDFRLKRAVDKIESYTAVAPVFKQIYDMCLKLTGSADNDGESKAELLLDVLALVDAVLCTQGGFYSIDEKDNLSYIDTSLNSGETFRQFPYSRLKPVIDAFSSEGSGRYAIIANAHEKEPEIFKDFRMKYWMVYALGDSYSETAQMVEGWLKNEGKGICPLLKKDFDPKGKKDMVRRLEIISEISGEEENDFYKSLVHDADAAKEVREAAIHALRYDPANEELLIALTGSEKGKCKEAALASLSHMNGEEAMQCWKKAISKKPEVLSALLHSSTRTWVGVLLGEQIKKQLEKLDSYKNIADNKETAGLKKKDIEILDALWDAFTGKAVTETADYALIAYKYIPQRVVNSLNISMIVNPDKLFFDTAERLYKEYKDACVESAFAADLLTMPAVDVYEKYKEYFNKSIINHIIAVKKDETGIINCFIRLKYDEDKKCYMLACSKRKHYIKTVEKPIFEALDIRWYDLLLNYKNTEAKRYTNGWNLYGNAFYEMAAQLYNPFYEGLNEMYGKFFYNHALGKHATPEHVRLLKRCDWKEYKNILSSLDVSKNSKTANSYYVSELLKELPMSSQELAQELDKLLEKGRDIYVGYRAAWREWSDKLKNGAGLDEILG</sequence>
<dbReference type="RefSeq" id="WP_005539869.1">
    <property type="nucleotide sequence ID" value="NZ_JH378830.1"/>
</dbReference>
<dbReference type="OrthoDB" id="83685at2"/>
<dbReference type="HOGENOM" id="CLU_029026_0_0_9"/>
<organism evidence="1 2">
    <name type="scientific">Johnsonella ignava ATCC 51276</name>
    <dbReference type="NCBI Taxonomy" id="679200"/>
    <lineage>
        <taxon>Bacteria</taxon>
        <taxon>Bacillati</taxon>
        <taxon>Bacillota</taxon>
        <taxon>Clostridia</taxon>
        <taxon>Lachnospirales</taxon>
        <taxon>Lachnospiraceae</taxon>
        <taxon>Johnsonella</taxon>
    </lineage>
</organism>
<protein>
    <recommendedName>
        <fullName evidence="3">HEAT repeat domain-containing protein</fullName>
    </recommendedName>
</protein>
<dbReference type="AlphaFoldDB" id="G5GGL2"/>
<dbReference type="eggNOG" id="COG1413">
    <property type="taxonomic scope" value="Bacteria"/>
</dbReference>